<dbReference type="EMBL" id="MFKK01000032">
    <property type="protein sequence ID" value="OGG40171.1"/>
    <property type="molecule type" value="Genomic_DNA"/>
</dbReference>
<dbReference type="Pfam" id="PF18924">
    <property type="entry name" value="DUF5674"/>
    <property type="match status" value="1"/>
</dbReference>
<dbReference type="Proteomes" id="UP000176996">
    <property type="component" value="Unassembled WGS sequence"/>
</dbReference>
<evidence type="ECO:0000313" key="1">
    <source>
        <dbReference type="EMBL" id="OGG40171.1"/>
    </source>
</evidence>
<name>A0A1F6BTB2_9BACT</name>
<dbReference type="STRING" id="1798471.A3A21_00655"/>
<sequence>MSIIKEPMKVDELKQIAKNGFGDFVKAVVDVELELMAIGGELHADEEIILSEQGSKREYMWGINIYPDQREETWIEFDSMINIKPHLGNRSRGVEDIGVQKKVRAIVDKLIYR</sequence>
<proteinExistence type="predicted"/>
<dbReference type="InterPro" id="IPR043731">
    <property type="entry name" value="DUF5674"/>
</dbReference>
<gene>
    <name evidence="1" type="ORF">A3A21_00655</name>
</gene>
<dbReference type="AlphaFoldDB" id="A0A1F6BTB2"/>
<accession>A0A1F6BTB2</accession>
<protein>
    <submittedName>
        <fullName evidence="1">Uncharacterized protein</fullName>
    </submittedName>
</protein>
<comment type="caution">
    <text evidence="1">The sequence shown here is derived from an EMBL/GenBank/DDBJ whole genome shotgun (WGS) entry which is preliminary data.</text>
</comment>
<reference evidence="1 2" key="1">
    <citation type="journal article" date="2016" name="Nat. Commun.">
        <title>Thousands of microbial genomes shed light on interconnected biogeochemical processes in an aquifer system.</title>
        <authorList>
            <person name="Anantharaman K."/>
            <person name="Brown C.T."/>
            <person name="Hug L.A."/>
            <person name="Sharon I."/>
            <person name="Castelle C.J."/>
            <person name="Probst A.J."/>
            <person name="Thomas B.C."/>
            <person name="Singh A."/>
            <person name="Wilkins M.J."/>
            <person name="Karaoz U."/>
            <person name="Brodie E.L."/>
            <person name="Williams K.H."/>
            <person name="Hubbard S.S."/>
            <person name="Banfield J.F."/>
        </authorList>
    </citation>
    <scope>NUCLEOTIDE SEQUENCE [LARGE SCALE GENOMIC DNA]</scope>
</reference>
<evidence type="ECO:0000313" key="2">
    <source>
        <dbReference type="Proteomes" id="UP000176996"/>
    </source>
</evidence>
<organism evidence="1 2">
    <name type="scientific">Candidatus Jorgensenbacteria bacterium RIFCSPLOWO2_01_FULL_45_25b</name>
    <dbReference type="NCBI Taxonomy" id="1798471"/>
    <lineage>
        <taxon>Bacteria</taxon>
        <taxon>Candidatus Joergenseniibacteriota</taxon>
    </lineage>
</organism>